<name>A0A7G9TC97_PSEMX</name>
<feature type="compositionally biased region" description="Basic and acidic residues" evidence="1">
    <location>
        <begin position="65"/>
        <end position="83"/>
    </location>
</feature>
<gene>
    <name evidence="3" type="ORF">IAE60_17800</name>
</gene>
<keyword evidence="2" id="KW-0812">Transmembrane</keyword>
<proteinExistence type="predicted"/>
<dbReference type="AlphaFoldDB" id="A0A7G9TC97"/>
<feature type="region of interest" description="Disordered" evidence="1">
    <location>
        <begin position="53"/>
        <end position="150"/>
    </location>
</feature>
<accession>A0A7G9TC97</accession>
<evidence type="ECO:0008006" key="5">
    <source>
        <dbReference type="Google" id="ProtNLM"/>
    </source>
</evidence>
<protein>
    <recommendedName>
        <fullName evidence="5">Transmembrane protein</fullName>
    </recommendedName>
</protein>
<keyword evidence="2" id="KW-1133">Transmembrane helix</keyword>
<evidence type="ECO:0000256" key="2">
    <source>
        <dbReference type="SAM" id="Phobius"/>
    </source>
</evidence>
<sequence>MNQPPDNPIGLHAPRSARAPWWSGLGIAAIVIALSMLLGFHSPVSSGTGRAVAAAQTSPALVAGESRDYAEGAREDRHRDLPAKKARLTALKVKTTRSPGHTHDAASRLSSSRRGHGGPQPDPRMSDASGALHRLDPSLSLHHGQAPPVA</sequence>
<evidence type="ECO:0000313" key="4">
    <source>
        <dbReference type="Proteomes" id="UP000515838"/>
    </source>
</evidence>
<organism evidence="3 4">
    <name type="scientific">Pseudoxanthomonas mexicana</name>
    <dbReference type="NCBI Taxonomy" id="128785"/>
    <lineage>
        <taxon>Bacteria</taxon>
        <taxon>Pseudomonadati</taxon>
        <taxon>Pseudomonadota</taxon>
        <taxon>Gammaproteobacteria</taxon>
        <taxon>Lysobacterales</taxon>
        <taxon>Lysobacteraceae</taxon>
        <taxon>Pseudoxanthomonas</taxon>
    </lineage>
</organism>
<dbReference type="EMBL" id="CP060731">
    <property type="protein sequence ID" value="QNN77722.1"/>
    <property type="molecule type" value="Genomic_DNA"/>
</dbReference>
<evidence type="ECO:0000256" key="1">
    <source>
        <dbReference type="SAM" id="MobiDB-lite"/>
    </source>
</evidence>
<dbReference type="Proteomes" id="UP000515838">
    <property type="component" value="Chromosome"/>
</dbReference>
<reference evidence="3 4" key="1">
    <citation type="submission" date="2020-08" db="EMBL/GenBank/DDBJ databases">
        <title>Streptomycin Non-resistant strain, P. mexicana.</title>
        <authorList>
            <person name="Ganesh-Kumar S."/>
            <person name="Zhe T."/>
            <person name="Yu Z."/>
            <person name="Min Y."/>
        </authorList>
    </citation>
    <scope>NUCLEOTIDE SEQUENCE [LARGE SCALE GENOMIC DNA]</scope>
    <source>
        <strain evidence="3 4">GTZY2</strain>
    </source>
</reference>
<dbReference type="GeneID" id="81472848"/>
<keyword evidence="2" id="KW-0472">Membrane</keyword>
<dbReference type="RefSeq" id="WP_187573247.1">
    <property type="nucleotide sequence ID" value="NZ_CP060731.1"/>
</dbReference>
<evidence type="ECO:0000313" key="3">
    <source>
        <dbReference type="EMBL" id="QNN77722.1"/>
    </source>
</evidence>
<feature type="transmembrane region" description="Helical" evidence="2">
    <location>
        <begin position="20"/>
        <end position="40"/>
    </location>
</feature>